<protein>
    <submittedName>
        <fullName evidence="1">Uncharacterized protein</fullName>
    </submittedName>
</protein>
<reference evidence="1 2" key="1">
    <citation type="journal article" date="2010" name="Stand. Genomic Sci.">
        <title>Complete genome sequence of Haliangium ochraceum type strain (SMP-2).</title>
        <authorList>
            <consortium name="US DOE Joint Genome Institute (JGI-PGF)"/>
            <person name="Ivanova N."/>
            <person name="Daum C."/>
            <person name="Lang E."/>
            <person name="Abt B."/>
            <person name="Kopitz M."/>
            <person name="Saunders E."/>
            <person name="Lapidus A."/>
            <person name="Lucas S."/>
            <person name="Glavina Del Rio T."/>
            <person name="Nolan M."/>
            <person name="Tice H."/>
            <person name="Copeland A."/>
            <person name="Cheng J.F."/>
            <person name="Chen F."/>
            <person name="Bruce D."/>
            <person name="Goodwin L."/>
            <person name="Pitluck S."/>
            <person name="Mavromatis K."/>
            <person name="Pati A."/>
            <person name="Mikhailova N."/>
            <person name="Chen A."/>
            <person name="Palaniappan K."/>
            <person name="Land M."/>
            <person name="Hauser L."/>
            <person name="Chang Y.J."/>
            <person name="Jeffries C.D."/>
            <person name="Detter J.C."/>
            <person name="Brettin T."/>
            <person name="Rohde M."/>
            <person name="Goker M."/>
            <person name="Bristow J."/>
            <person name="Markowitz V."/>
            <person name="Eisen J.A."/>
            <person name="Hugenholtz P."/>
            <person name="Kyrpides N.C."/>
            <person name="Klenk H.P."/>
        </authorList>
    </citation>
    <scope>NUCLEOTIDE SEQUENCE [LARGE SCALE GENOMIC DNA]</scope>
    <source>
        <strain evidence="2">DSM 14365 / CIP 107738 / JCM 11303 / AJ 13395 / SMP-2</strain>
    </source>
</reference>
<proteinExistence type="predicted"/>
<organism evidence="1 2">
    <name type="scientific">Haliangium ochraceum (strain DSM 14365 / JCM 11303 / SMP-2)</name>
    <dbReference type="NCBI Taxonomy" id="502025"/>
    <lineage>
        <taxon>Bacteria</taxon>
        <taxon>Pseudomonadati</taxon>
        <taxon>Myxococcota</taxon>
        <taxon>Polyangia</taxon>
        <taxon>Haliangiales</taxon>
        <taxon>Kofleriaceae</taxon>
        <taxon>Haliangium</taxon>
    </lineage>
</organism>
<dbReference type="AlphaFoldDB" id="D0LL57"/>
<evidence type="ECO:0000313" key="1">
    <source>
        <dbReference type="EMBL" id="ACY18553.1"/>
    </source>
</evidence>
<dbReference type="HOGENOM" id="CLU_701639_0_0_7"/>
<accession>D0LL57</accession>
<dbReference type="STRING" id="502025.Hoch_6078"/>
<name>D0LL57_HALO1</name>
<evidence type="ECO:0000313" key="2">
    <source>
        <dbReference type="Proteomes" id="UP000001880"/>
    </source>
</evidence>
<gene>
    <name evidence="1" type="ordered locus">Hoch_6078</name>
</gene>
<dbReference type="Proteomes" id="UP000001880">
    <property type="component" value="Chromosome"/>
</dbReference>
<sequence length="393" mass="43408">MNRGVIIHGVLLLAMLLFAYQTWTREAAVVYDTGEVIVWDLEPDAIRSVSLSMRMPEIREVRLERRGEGDEQHWWGRDTRSVERFRDTQAPDPAAAGDAGVAAAGDAGAPAVDGNSRRYQVYDASQTVEFAVGEHALALIDELAELRALRAIGQVDDKRRALYDFDESNEYLSVTTDAGEKRLQLGAEVFRGSERYALALDSGEIYVLSGKVVRELGKGDAGLNLQNIYGFEEEDIGRVVLEADGAQRVLVRTTVKDRRGRDLATWADAQSPNTPDQTAANFMLAVRSLVPSRYMPELEPEGPEGKTLLRVEFQAPDGTPLGWMKLYEMPPLPENPDMARPVGAQAPAGAQAPVLRNAPPVYLMRTQRMPEPAVVVAQLARQITDNIRLVLSR</sequence>
<dbReference type="KEGG" id="hoh:Hoch_6078"/>
<dbReference type="RefSeq" id="WP_012831145.1">
    <property type="nucleotide sequence ID" value="NC_013440.1"/>
</dbReference>
<keyword evidence="2" id="KW-1185">Reference proteome</keyword>
<dbReference type="EMBL" id="CP001804">
    <property type="protein sequence ID" value="ACY18553.1"/>
    <property type="molecule type" value="Genomic_DNA"/>
</dbReference>